<feature type="transmembrane region" description="Helical" evidence="9">
    <location>
        <begin position="140"/>
        <end position="157"/>
    </location>
</feature>
<comment type="caution">
    <text evidence="10">The sequence shown here is derived from an EMBL/GenBank/DDBJ whole genome shotgun (WGS) entry which is preliminary data.</text>
</comment>
<keyword evidence="6 9" id="KW-1133">Transmembrane helix</keyword>
<evidence type="ECO:0000313" key="10">
    <source>
        <dbReference type="EMBL" id="MBB5113433.1"/>
    </source>
</evidence>
<evidence type="ECO:0000256" key="2">
    <source>
        <dbReference type="ARBA" id="ARBA00022448"/>
    </source>
</evidence>
<evidence type="ECO:0000256" key="4">
    <source>
        <dbReference type="ARBA" id="ARBA00022692"/>
    </source>
</evidence>
<organism evidence="10 11">
    <name type="scientific">Micromonospora echinospora</name>
    <name type="common">Micromonospora purpurea</name>
    <dbReference type="NCBI Taxonomy" id="1877"/>
    <lineage>
        <taxon>Bacteria</taxon>
        <taxon>Bacillati</taxon>
        <taxon>Actinomycetota</taxon>
        <taxon>Actinomycetes</taxon>
        <taxon>Micromonosporales</taxon>
        <taxon>Micromonosporaceae</taxon>
        <taxon>Micromonospora</taxon>
    </lineage>
</organism>
<comment type="similarity">
    <text evidence="8">Belongs to the binding-protein-dependent transport system permease family. LivHM subfamily.</text>
</comment>
<dbReference type="PANTHER" id="PTHR11795:SF450">
    <property type="entry name" value="ABC TRANSPORTER PERMEASE PROTEIN"/>
    <property type="match status" value="1"/>
</dbReference>
<dbReference type="GeneID" id="300293837"/>
<gene>
    <name evidence="10" type="ORF">FHU28_003272</name>
</gene>
<comment type="subcellular location">
    <subcellularLocation>
        <location evidence="1">Cell membrane</location>
        <topology evidence="1">Multi-pass membrane protein</topology>
    </subcellularLocation>
</comment>
<keyword evidence="5" id="KW-0029">Amino-acid transport</keyword>
<dbReference type="Pfam" id="PF02653">
    <property type="entry name" value="BPD_transp_2"/>
    <property type="match status" value="1"/>
</dbReference>
<evidence type="ECO:0000256" key="3">
    <source>
        <dbReference type="ARBA" id="ARBA00022475"/>
    </source>
</evidence>
<feature type="transmembrane region" description="Helical" evidence="9">
    <location>
        <begin position="89"/>
        <end position="110"/>
    </location>
</feature>
<dbReference type="Proteomes" id="UP000618986">
    <property type="component" value="Unassembled WGS sequence"/>
</dbReference>
<protein>
    <submittedName>
        <fullName evidence="10">Branched-chain amino acid transport system permease protein</fullName>
    </submittedName>
</protein>
<keyword evidence="2" id="KW-0813">Transport</keyword>
<reference evidence="10 11" key="1">
    <citation type="submission" date="2020-08" db="EMBL/GenBank/DDBJ databases">
        <title>Sequencing the genomes of 1000 actinobacteria strains.</title>
        <authorList>
            <person name="Klenk H.-P."/>
        </authorList>
    </citation>
    <scope>NUCLEOTIDE SEQUENCE [LARGE SCALE GENOMIC DNA]</scope>
    <source>
        <strain evidence="10 11">DSM 43036</strain>
    </source>
</reference>
<feature type="transmembrane region" description="Helical" evidence="9">
    <location>
        <begin position="6"/>
        <end position="26"/>
    </location>
</feature>
<feature type="transmembrane region" description="Helical" evidence="9">
    <location>
        <begin position="262"/>
        <end position="281"/>
    </location>
</feature>
<dbReference type="InterPro" id="IPR001851">
    <property type="entry name" value="ABC_transp_permease"/>
</dbReference>
<keyword evidence="3" id="KW-1003">Cell membrane</keyword>
<evidence type="ECO:0000256" key="1">
    <source>
        <dbReference type="ARBA" id="ARBA00004651"/>
    </source>
</evidence>
<keyword evidence="7 9" id="KW-0472">Membrane</keyword>
<evidence type="ECO:0000256" key="5">
    <source>
        <dbReference type="ARBA" id="ARBA00022970"/>
    </source>
</evidence>
<proteinExistence type="inferred from homology"/>
<dbReference type="EMBL" id="JACHJC010000001">
    <property type="protein sequence ID" value="MBB5113433.1"/>
    <property type="molecule type" value="Genomic_DNA"/>
</dbReference>
<keyword evidence="11" id="KW-1185">Reference proteome</keyword>
<accession>A0ABR6MDI2</accession>
<keyword evidence="4 9" id="KW-0812">Transmembrane</keyword>
<evidence type="ECO:0000256" key="8">
    <source>
        <dbReference type="ARBA" id="ARBA00037998"/>
    </source>
</evidence>
<dbReference type="PANTHER" id="PTHR11795">
    <property type="entry name" value="BRANCHED-CHAIN AMINO ACID TRANSPORT SYSTEM PERMEASE PROTEIN LIVH"/>
    <property type="match status" value="1"/>
</dbReference>
<name>A0ABR6MDI2_MICEC</name>
<dbReference type="InterPro" id="IPR052157">
    <property type="entry name" value="BCAA_transport_permease"/>
</dbReference>
<sequence length="288" mass="30267">MTVIQLLVNSLTLGAIYALVALGLVLVFKSSDLVNFGAGDWVLAGAYIALALLTAGLPLYLVLILAPLGGALMGLVIDRAVFRRIMSASPWTFVVASLAVGGLLRELAVLRYQSNHFPFPPVLSRDPVEVLGVRITPQNLWVLGATVVVVIALLLFFRYTTYGRALEAVAQNRVGAQIVGINLSRALMVTWALAGAVSAVAAVLIAPSTDVSPEIGLLLVKGFVAAALGGLDSLEGAVMGGVAVAAIETFTQVYLNQAAVDVVVYGLLLVVMWVRPAGLLGRRVVRRV</sequence>
<feature type="transmembrane region" description="Helical" evidence="9">
    <location>
        <begin position="186"/>
        <end position="206"/>
    </location>
</feature>
<evidence type="ECO:0000256" key="6">
    <source>
        <dbReference type="ARBA" id="ARBA00022989"/>
    </source>
</evidence>
<dbReference type="RefSeq" id="WP_184685172.1">
    <property type="nucleotide sequence ID" value="NZ_JACHJC010000001.1"/>
</dbReference>
<dbReference type="CDD" id="cd06582">
    <property type="entry name" value="TM_PBP1_LivH_like"/>
    <property type="match status" value="1"/>
</dbReference>
<evidence type="ECO:0000256" key="9">
    <source>
        <dbReference type="SAM" id="Phobius"/>
    </source>
</evidence>
<evidence type="ECO:0000313" key="11">
    <source>
        <dbReference type="Proteomes" id="UP000618986"/>
    </source>
</evidence>
<evidence type="ECO:0000256" key="7">
    <source>
        <dbReference type="ARBA" id="ARBA00023136"/>
    </source>
</evidence>